<dbReference type="PANTHER" id="PTHR11685">
    <property type="entry name" value="RBR FAMILY RING FINGER AND IBR DOMAIN-CONTAINING"/>
    <property type="match status" value="1"/>
</dbReference>
<dbReference type="InterPro" id="IPR048962">
    <property type="entry name" value="ARIH1-like_UBL"/>
</dbReference>
<evidence type="ECO:0000256" key="9">
    <source>
        <dbReference type="ARBA" id="ARBA00022833"/>
    </source>
</evidence>
<keyword evidence="7" id="KW-0863">Zinc-finger</keyword>
<feature type="compositionally biased region" description="Polar residues" evidence="10">
    <location>
        <begin position="51"/>
        <end position="60"/>
    </location>
</feature>
<evidence type="ECO:0000256" key="2">
    <source>
        <dbReference type="ARBA" id="ARBA00005884"/>
    </source>
</evidence>
<comment type="caution">
    <text evidence="12">The sequence shown here is derived from an EMBL/GenBank/DDBJ whole genome shotgun (WGS) entry which is preliminary data.</text>
</comment>
<keyword evidence="4" id="KW-0808">Transferase</keyword>
<keyword evidence="9" id="KW-0862">Zinc</keyword>
<feature type="region of interest" description="Disordered" evidence="10">
    <location>
        <begin position="51"/>
        <end position="80"/>
    </location>
</feature>
<dbReference type="Gene3D" id="3.30.40.10">
    <property type="entry name" value="Zinc/RING finger domain, C3HC4 (zinc finger)"/>
    <property type="match status" value="1"/>
</dbReference>
<evidence type="ECO:0000256" key="4">
    <source>
        <dbReference type="ARBA" id="ARBA00022679"/>
    </source>
</evidence>
<name>A0AAN5CZC4_9BILA</name>
<evidence type="ECO:0000256" key="7">
    <source>
        <dbReference type="ARBA" id="ARBA00022771"/>
    </source>
</evidence>
<dbReference type="InterPro" id="IPR031127">
    <property type="entry name" value="E3_UB_ligase_RBR"/>
</dbReference>
<dbReference type="FunFam" id="1.20.120.1750:FF:000002">
    <property type="entry name" value="RBR-type E3 ubiquitin transferase"/>
    <property type="match status" value="1"/>
</dbReference>
<dbReference type="InterPro" id="IPR013083">
    <property type="entry name" value="Znf_RING/FYVE/PHD"/>
</dbReference>
<dbReference type="Pfam" id="PF01485">
    <property type="entry name" value="IBR"/>
    <property type="match status" value="1"/>
</dbReference>
<dbReference type="Pfam" id="PF21235">
    <property type="entry name" value="UBA_ARI1"/>
    <property type="match status" value="1"/>
</dbReference>
<dbReference type="CDD" id="cd20343">
    <property type="entry name" value="BRcat_RBR_HHARI-like"/>
    <property type="match status" value="1"/>
</dbReference>
<evidence type="ECO:0000256" key="3">
    <source>
        <dbReference type="ARBA" id="ARBA00012251"/>
    </source>
</evidence>
<dbReference type="Gene3D" id="1.20.120.1750">
    <property type="match status" value="1"/>
</dbReference>
<dbReference type="Pfam" id="PF22191">
    <property type="entry name" value="IBR_1"/>
    <property type="match status" value="1"/>
</dbReference>
<dbReference type="EMBL" id="BTRK01000005">
    <property type="protein sequence ID" value="GMR53778.1"/>
    <property type="molecule type" value="Genomic_DNA"/>
</dbReference>
<dbReference type="InterPro" id="IPR002867">
    <property type="entry name" value="IBR_dom"/>
</dbReference>
<evidence type="ECO:0000256" key="10">
    <source>
        <dbReference type="SAM" id="MobiDB-lite"/>
    </source>
</evidence>
<dbReference type="GO" id="GO:0008270">
    <property type="term" value="F:zinc ion binding"/>
    <property type="evidence" value="ECO:0007669"/>
    <property type="project" value="UniProtKB-KW"/>
</dbReference>
<evidence type="ECO:0000256" key="1">
    <source>
        <dbReference type="ARBA" id="ARBA00001798"/>
    </source>
</evidence>
<accession>A0AAN5CZC4</accession>
<evidence type="ECO:0000256" key="8">
    <source>
        <dbReference type="ARBA" id="ARBA00022786"/>
    </source>
</evidence>
<evidence type="ECO:0000256" key="6">
    <source>
        <dbReference type="ARBA" id="ARBA00022737"/>
    </source>
</evidence>
<dbReference type="CDD" id="cd20356">
    <property type="entry name" value="Rcat_RBR_HHARI-like"/>
    <property type="match status" value="1"/>
</dbReference>
<evidence type="ECO:0000259" key="11">
    <source>
        <dbReference type="PROSITE" id="PS51873"/>
    </source>
</evidence>
<feature type="domain" description="RING-type" evidence="11">
    <location>
        <begin position="160"/>
        <end position="368"/>
    </location>
</feature>
<dbReference type="InterPro" id="IPR045840">
    <property type="entry name" value="Ariadne"/>
</dbReference>
<evidence type="ECO:0000256" key="5">
    <source>
        <dbReference type="ARBA" id="ARBA00022723"/>
    </source>
</evidence>
<keyword evidence="13" id="KW-1185">Reference proteome</keyword>
<dbReference type="GO" id="GO:0061630">
    <property type="term" value="F:ubiquitin protein ligase activity"/>
    <property type="evidence" value="ECO:0007669"/>
    <property type="project" value="UniProtKB-EC"/>
</dbReference>
<dbReference type="EC" id="2.3.2.31" evidence="3"/>
<dbReference type="PROSITE" id="PS51873">
    <property type="entry name" value="TRIAD"/>
    <property type="match status" value="1"/>
</dbReference>
<sequence length="531" mass="61739">RFTAVLSIIWFRIGFFGIQILKERHRFIVLQEEVIFNMAGYNDDDYNYSVSGSDNESQGMSDDDGIAMEQEDDNPPKDPATDCIILNQDTLQKDMNDLIKEVSQIVQISNGAIRILLNHFKWNKESLLERFYECANVDEFLRSARVAADPLKMGDGVDGKEKECSICCSVVLLTGLSCRHYACRPCWEKYLTTKVLVDNTSIIECLYPGCKLLVDDEHVMSLMGTNEAARSAFTRLSVNGFVESNRLLRWCPAADCGKAIKVSHCEARVVECSCKCRFCFECGHEWHEPVNCRLLKLWLKKCNDDSETSNWINANTKECPKCHVTIEKDGGCNHMTCKNTACRSEFCWMCLGPWEPHGSSWYSCNRFDDSQAKQARDAQEHSRAALQRYLHYYNRFMNHQQSLRLENKLYTSVKVKMDLMQKNSMSWIEVQFLRKAVDILSECRRTLMYTYAFAYYLKRTNESEIFEDNQKDLELATEQLSEFLERDLETENLVTLKQKVQDKYRYVEQRRSVLLKHCAEGVERDSWHFNQ</sequence>
<feature type="compositionally biased region" description="Acidic residues" evidence="10">
    <location>
        <begin position="61"/>
        <end position="73"/>
    </location>
</feature>
<dbReference type="Proteomes" id="UP001328107">
    <property type="component" value="Unassembled WGS sequence"/>
</dbReference>
<comment type="similarity">
    <text evidence="2">Belongs to the RBR family. Ariadne subfamily.</text>
</comment>
<evidence type="ECO:0000313" key="12">
    <source>
        <dbReference type="EMBL" id="GMR53778.1"/>
    </source>
</evidence>
<feature type="non-terminal residue" evidence="12">
    <location>
        <position position="1"/>
    </location>
</feature>
<dbReference type="GO" id="GO:0016567">
    <property type="term" value="P:protein ubiquitination"/>
    <property type="evidence" value="ECO:0007669"/>
    <property type="project" value="InterPro"/>
</dbReference>
<evidence type="ECO:0000313" key="13">
    <source>
        <dbReference type="Proteomes" id="UP001328107"/>
    </source>
</evidence>
<comment type="catalytic activity">
    <reaction evidence="1">
        <text>[E2 ubiquitin-conjugating enzyme]-S-ubiquitinyl-L-cysteine + [acceptor protein]-L-lysine = [E2 ubiquitin-conjugating enzyme]-L-cysteine + [acceptor protein]-N(6)-ubiquitinyl-L-lysine.</text>
        <dbReference type="EC" id="2.3.2.31"/>
    </reaction>
</comment>
<reference evidence="13" key="1">
    <citation type="submission" date="2022-10" db="EMBL/GenBank/DDBJ databases">
        <title>Genome assembly of Pristionchus species.</title>
        <authorList>
            <person name="Yoshida K."/>
            <person name="Sommer R.J."/>
        </authorList>
    </citation>
    <scope>NUCLEOTIDE SEQUENCE [LARGE SCALE GENOMIC DNA]</scope>
    <source>
        <strain evidence="13">RS5460</strain>
    </source>
</reference>
<dbReference type="AlphaFoldDB" id="A0AAN5CZC4"/>
<dbReference type="InterPro" id="IPR044066">
    <property type="entry name" value="TRIAD_supradom"/>
</dbReference>
<keyword evidence="5" id="KW-0479">Metal-binding</keyword>
<gene>
    <name evidence="12" type="ORF">PMAYCL1PPCAC_23973</name>
</gene>
<protein>
    <recommendedName>
        <fullName evidence="3">RBR-type E3 ubiquitin transferase</fullName>
        <ecNumber evidence="3">2.3.2.31</ecNumber>
    </recommendedName>
</protein>
<keyword evidence="8" id="KW-0833">Ubl conjugation pathway</keyword>
<organism evidence="12 13">
    <name type="scientific">Pristionchus mayeri</name>
    <dbReference type="NCBI Taxonomy" id="1317129"/>
    <lineage>
        <taxon>Eukaryota</taxon>
        <taxon>Metazoa</taxon>
        <taxon>Ecdysozoa</taxon>
        <taxon>Nematoda</taxon>
        <taxon>Chromadorea</taxon>
        <taxon>Rhabditida</taxon>
        <taxon>Rhabditina</taxon>
        <taxon>Diplogasteromorpha</taxon>
        <taxon>Diplogasteroidea</taxon>
        <taxon>Neodiplogasteridae</taxon>
        <taxon>Pristionchus</taxon>
    </lineage>
</organism>
<keyword evidence="6" id="KW-0677">Repeat</keyword>
<dbReference type="Pfam" id="PF19422">
    <property type="entry name" value="Ariadne"/>
    <property type="match status" value="1"/>
</dbReference>
<dbReference type="SMART" id="SM00647">
    <property type="entry name" value="IBR"/>
    <property type="match status" value="2"/>
</dbReference>
<proteinExistence type="inferred from homology"/>
<dbReference type="SUPFAM" id="SSF57850">
    <property type="entry name" value="RING/U-box"/>
    <property type="match status" value="3"/>
</dbReference>